<organism evidence="1">
    <name type="scientific">Anguilla anguilla</name>
    <name type="common">European freshwater eel</name>
    <name type="synonym">Muraena anguilla</name>
    <dbReference type="NCBI Taxonomy" id="7936"/>
    <lineage>
        <taxon>Eukaryota</taxon>
        <taxon>Metazoa</taxon>
        <taxon>Chordata</taxon>
        <taxon>Craniata</taxon>
        <taxon>Vertebrata</taxon>
        <taxon>Euteleostomi</taxon>
        <taxon>Actinopterygii</taxon>
        <taxon>Neopterygii</taxon>
        <taxon>Teleostei</taxon>
        <taxon>Anguilliformes</taxon>
        <taxon>Anguillidae</taxon>
        <taxon>Anguilla</taxon>
    </lineage>
</organism>
<dbReference type="EMBL" id="GBXM01050432">
    <property type="protein sequence ID" value="JAH58145.1"/>
    <property type="molecule type" value="Transcribed_RNA"/>
</dbReference>
<dbReference type="EMBL" id="GBXM01078915">
    <property type="protein sequence ID" value="JAH29662.1"/>
    <property type="molecule type" value="Transcribed_RNA"/>
</dbReference>
<evidence type="ECO:0000313" key="1">
    <source>
        <dbReference type="EMBL" id="JAH45125.1"/>
    </source>
</evidence>
<accession>A0A0E9SWS3</accession>
<sequence>MHAYILLLGCLRFIRVFN</sequence>
<proteinExistence type="predicted"/>
<reference evidence="1" key="1">
    <citation type="submission" date="2014-11" db="EMBL/GenBank/DDBJ databases">
        <authorList>
            <person name="Amaro Gonzalez C."/>
        </authorList>
    </citation>
    <scope>NUCLEOTIDE SEQUENCE</scope>
</reference>
<protein>
    <submittedName>
        <fullName evidence="1">Uncharacterized protein</fullName>
    </submittedName>
</protein>
<name>A0A0E9SWS3_ANGAN</name>
<reference evidence="1" key="2">
    <citation type="journal article" date="2015" name="Fish Shellfish Immunol.">
        <title>Early steps in the European eel (Anguilla anguilla)-Vibrio vulnificus interaction in the gills: Role of the RtxA13 toxin.</title>
        <authorList>
            <person name="Callol A."/>
            <person name="Pajuelo D."/>
            <person name="Ebbesson L."/>
            <person name="Teles M."/>
            <person name="MacKenzie S."/>
            <person name="Amaro C."/>
        </authorList>
    </citation>
    <scope>NUCLEOTIDE SEQUENCE</scope>
</reference>
<dbReference type="EMBL" id="GBXM01063452">
    <property type="protein sequence ID" value="JAH45125.1"/>
    <property type="molecule type" value="Transcribed_RNA"/>
</dbReference>
<dbReference type="AlphaFoldDB" id="A0A0E9SWS3"/>